<keyword evidence="6" id="KW-1185">Reference proteome</keyword>
<dbReference type="PANTHER" id="PTHR43353">
    <property type="entry name" value="SUCCINATE-SEMIALDEHYDE DEHYDROGENASE, MITOCHONDRIAL"/>
    <property type="match status" value="1"/>
</dbReference>
<accession>A0A316VGJ3</accession>
<name>A0A316VGJ3_9BASI</name>
<dbReference type="Proteomes" id="UP000245771">
    <property type="component" value="Unassembled WGS sequence"/>
</dbReference>
<dbReference type="GO" id="GO:0004777">
    <property type="term" value="F:succinate-semialdehyde dehydrogenase (NAD+) activity"/>
    <property type="evidence" value="ECO:0007669"/>
    <property type="project" value="TreeGrafter"/>
</dbReference>
<dbReference type="PROSITE" id="PS00687">
    <property type="entry name" value="ALDEHYDE_DEHYDR_GLU"/>
    <property type="match status" value="1"/>
</dbReference>
<dbReference type="InterPro" id="IPR016161">
    <property type="entry name" value="Ald_DH/histidinol_DH"/>
</dbReference>
<feature type="active site" evidence="2">
    <location>
        <position position="254"/>
    </location>
</feature>
<dbReference type="InterPro" id="IPR015590">
    <property type="entry name" value="Aldehyde_DH_dom"/>
</dbReference>
<dbReference type="SUPFAM" id="SSF53720">
    <property type="entry name" value="ALDH-like"/>
    <property type="match status" value="1"/>
</dbReference>
<dbReference type="EMBL" id="KZ819603">
    <property type="protein sequence ID" value="PWN34615.1"/>
    <property type="molecule type" value="Genomic_DNA"/>
</dbReference>
<evidence type="ECO:0000313" key="5">
    <source>
        <dbReference type="EMBL" id="PWN34615.1"/>
    </source>
</evidence>
<feature type="domain" description="Aldehyde dehydrogenase" evidence="4">
    <location>
        <begin position="19"/>
        <end position="488"/>
    </location>
</feature>
<dbReference type="OrthoDB" id="310895at2759"/>
<dbReference type="Gene3D" id="3.40.605.10">
    <property type="entry name" value="Aldehyde Dehydrogenase, Chain A, domain 1"/>
    <property type="match status" value="1"/>
</dbReference>
<dbReference type="AlphaFoldDB" id="A0A316VGJ3"/>
<dbReference type="InterPro" id="IPR029510">
    <property type="entry name" value="Ald_DH_CS_GLU"/>
</dbReference>
<dbReference type="InterPro" id="IPR016163">
    <property type="entry name" value="Ald_DH_C"/>
</dbReference>
<dbReference type="Pfam" id="PF00171">
    <property type="entry name" value="Aldedh"/>
    <property type="match status" value="1"/>
</dbReference>
<dbReference type="Gene3D" id="3.40.309.10">
    <property type="entry name" value="Aldehyde Dehydrogenase, Chain A, domain 2"/>
    <property type="match status" value="1"/>
</dbReference>
<dbReference type="InterPro" id="IPR050740">
    <property type="entry name" value="Aldehyde_DH_Superfamily"/>
</dbReference>
<dbReference type="GO" id="GO:0009450">
    <property type="term" value="P:gamma-aminobutyric acid catabolic process"/>
    <property type="evidence" value="ECO:0007669"/>
    <property type="project" value="TreeGrafter"/>
</dbReference>
<evidence type="ECO:0000259" key="4">
    <source>
        <dbReference type="Pfam" id="PF00171"/>
    </source>
</evidence>
<dbReference type="STRING" id="1280837.A0A316VGJ3"/>
<evidence type="ECO:0000256" key="1">
    <source>
        <dbReference type="ARBA" id="ARBA00023002"/>
    </source>
</evidence>
<comment type="similarity">
    <text evidence="3">Belongs to the aldehyde dehydrogenase family.</text>
</comment>
<sequence length="501" mass="53757">MAATAIPCVIHNKHFPTPTTFDVVDPADRKTVLHAVSAFTANSVDELVKSSRQGFAVWRDTPFAERRKIFFRVQQLFNERMGELIQCEAKETTAGAGFAGYEVGVLTAASLEESLASMSTALRGDMAPLDPSGKRMCVVREPIGPTLSMVPWNAPSTLCMRAIINPLAAGCSVILKTSEFSPKTQSFIAQMFLDAGLPEGVLNVIHVSTQDSPHVIKAIIEHEGVRKVNFTGSTRVGRIIAQICAANLKPVVLELGGKAPVIVTEDADIQLAANNIIFGGLMNQGQICMSSASVLVHKNVKQELAKALSAILQQNQALLQAGAQPNSPMSPDVKDHRLRGLFTTASANRAKEVYDDAIKAGAKPVAGQAGFDASLGLVQPVFLEATTSMRLYSEEIFAPILGMYEFSTDEEAIKMANEPGAGLSASIFSKNETKAWQIARGIESGAVHINGMTVHDDQSVPHGGVKTSGIGRFNGVEGIREYTYQKTITITPGIQYPFFAL</sequence>
<dbReference type="InterPro" id="IPR016162">
    <property type="entry name" value="Ald_DH_N"/>
</dbReference>
<protein>
    <submittedName>
        <fullName evidence="5">Aldehyde dehydrogenase</fullName>
    </submittedName>
</protein>
<gene>
    <name evidence="5" type="ORF">FA14DRAFT_32092</name>
</gene>
<organism evidence="5 6">
    <name type="scientific">Meira miltonrushii</name>
    <dbReference type="NCBI Taxonomy" id="1280837"/>
    <lineage>
        <taxon>Eukaryota</taxon>
        <taxon>Fungi</taxon>
        <taxon>Dikarya</taxon>
        <taxon>Basidiomycota</taxon>
        <taxon>Ustilaginomycotina</taxon>
        <taxon>Exobasidiomycetes</taxon>
        <taxon>Exobasidiales</taxon>
        <taxon>Brachybasidiaceae</taxon>
        <taxon>Meira</taxon>
    </lineage>
</organism>
<dbReference type="RefSeq" id="XP_025354917.1">
    <property type="nucleotide sequence ID" value="XM_025502191.1"/>
</dbReference>
<reference evidence="5 6" key="1">
    <citation type="journal article" date="2018" name="Mol. Biol. Evol.">
        <title>Broad Genomic Sampling Reveals a Smut Pathogenic Ancestry of the Fungal Clade Ustilaginomycotina.</title>
        <authorList>
            <person name="Kijpornyongpan T."/>
            <person name="Mondo S.J."/>
            <person name="Barry K."/>
            <person name="Sandor L."/>
            <person name="Lee J."/>
            <person name="Lipzen A."/>
            <person name="Pangilinan J."/>
            <person name="LaButti K."/>
            <person name="Hainaut M."/>
            <person name="Henrissat B."/>
            <person name="Grigoriev I.V."/>
            <person name="Spatafora J.W."/>
            <person name="Aime M.C."/>
        </authorList>
    </citation>
    <scope>NUCLEOTIDE SEQUENCE [LARGE SCALE GENOMIC DNA]</scope>
    <source>
        <strain evidence="5 6">MCA 3882</strain>
    </source>
</reference>
<evidence type="ECO:0000256" key="2">
    <source>
        <dbReference type="PROSITE-ProRule" id="PRU10007"/>
    </source>
</evidence>
<dbReference type="GeneID" id="37023972"/>
<evidence type="ECO:0000256" key="3">
    <source>
        <dbReference type="RuleBase" id="RU003345"/>
    </source>
</evidence>
<dbReference type="InParanoid" id="A0A316VGJ3"/>
<keyword evidence="1 3" id="KW-0560">Oxidoreductase</keyword>
<dbReference type="PANTHER" id="PTHR43353:SF6">
    <property type="entry name" value="CYTOPLASMIC ALDEHYDE DEHYDROGENASE (EUROFUNG)"/>
    <property type="match status" value="1"/>
</dbReference>
<evidence type="ECO:0000313" key="6">
    <source>
        <dbReference type="Proteomes" id="UP000245771"/>
    </source>
</evidence>
<proteinExistence type="inferred from homology"/>